<protein>
    <submittedName>
        <fullName evidence="10">SusC/RagA family TonB-linked outer membrane protein</fullName>
    </submittedName>
</protein>
<evidence type="ECO:0000256" key="8">
    <source>
        <dbReference type="SAM" id="SignalP"/>
    </source>
</evidence>
<evidence type="ECO:0000256" key="4">
    <source>
        <dbReference type="ARBA" id="ARBA00022692"/>
    </source>
</evidence>
<dbReference type="Proteomes" id="UP001161325">
    <property type="component" value="Unassembled WGS sequence"/>
</dbReference>
<keyword evidence="4 7" id="KW-0812">Transmembrane</keyword>
<dbReference type="InterPro" id="IPR039426">
    <property type="entry name" value="TonB-dep_rcpt-like"/>
</dbReference>
<keyword evidence="6 7" id="KW-0998">Cell outer membrane</keyword>
<dbReference type="Gene3D" id="2.40.170.20">
    <property type="entry name" value="TonB-dependent receptor, beta-barrel domain"/>
    <property type="match status" value="1"/>
</dbReference>
<keyword evidence="2 7" id="KW-0813">Transport</keyword>
<dbReference type="PROSITE" id="PS52016">
    <property type="entry name" value="TONB_DEPENDENT_REC_3"/>
    <property type="match status" value="1"/>
</dbReference>
<dbReference type="InterPro" id="IPR023997">
    <property type="entry name" value="TonB-dep_OMP_SusC/RagA_CS"/>
</dbReference>
<sequence>MSVSRWRTAALLAAPLLVTAPIGARLAAQQPTGQAATQVAVRGRVLVAETGEPVVGANVVARGTNPVIGTQTNERGEFSLRLPSAQYTLVVSRIGFAQDTIALAGRTDVELRLRRNALSLSEVVVVGYGTQRRSDITGSVTSITPERLENKPNASVEQALQGALPGVQVTTSSAGAEGNVNVQIRGRNSISASTNPLVVVDGIPYNGSLTDINPSDIGSIEVLKDASATAIYGARGSNGVILITSKRGTSGKPQVAYSGYTGRSEYANIPRLMTAQEFADFKCVRINNGQNCNTALTTTEQRNLAAGVNTPWVDLATHSGSQQQHDFNVRGGSDDTKYYLGGSLLKIDGVARNDLLDRATVRANLDQRLSKWLSVGTNTQVSQIDRSGRGASFENAFFANPLISPYEADGTTLAVVPWPEDPVTNNALEPLLAVDDDLTRRLFTSNFLQLTVPRVQGLSFRVNAGLDLASSKTGTYWGRNTQTGRAVQGLATVSNTLRNDWTLENILRYQRGFGAHNLDFTGLYSRQGSDLDVNGVRGQGFPNDVLGYRSTVPLLSVPTVSVTDYDLVSQMGRANYGYDDRYLLTFTVRRDGYSGFGSNNKYGVFTSTALGWNAANEAFFPWKETVNTLKVRLSYGQNGNQAIRPYRTLSQLDDRSYLNGDVAAPGYIPTTLGNPDLKWETTTSRNVGVDLGLWNDRVRATIDAYSASTRDLLLARAISSVHGITTITQNIGRTANKGIELQLGTTNIDRGGFQWQTELNISANRNRIVDLYGDKQDDIVNGWFIGRPIDVNYGYQFAGIWQTGDDIANSAQPTAKPGDVKIADLNGDKKIDPLDRTFIGSLQPDYIAGLANTFRYKRLSLNAYLNTVQGVTRSNILLGTNQVFSDVRRNTVYRQYWTAANPINTYPANSNTSNPLSVPFYEDASFVRLRDLSLQYDVPTTLAGRIGARTLRVYVNGRNLWTSTKWTGLDPELSNQRSIPLERIVTGGLNVGF</sequence>
<dbReference type="Pfam" id="PF07715">
    <property type="entry name" value="Plug"/>
    <property type="match status" value="1"/>
</dbReference>
<feature type="domain" description="TonB-dependent receptor plug" evidence="9">
    <location>
        <begin position="134"/>
        <end position="240"/>
    </location>
</feature>
<comment type="subcellular location">
    <subcellularLocation>
        <location evidence="1 7">Cell outer membrane</location>
        <topology evidence="1 7">Multi-pass membrane protein</topology>
    </subcellularLocation>
</comment>
<evidence type="ECO:0000256" key="2">
    <source>
        <dbReference type="ARBA" id="ARBA00022448"/>
    </source>
</evidence>
<dbReference type="NCBIfam" id="TIGR04056">
    <property type="entry name" value="OMP_RagA_SusC"/>
    <property type="match status" value="1"/>
</dbReference>
<dbReference type="SUPFAM" id="SSF56935">
    <property type="entry name" value="Porins"/>
    <property type="match status" value="1"/>
</dbReference>
<evidence type="ECO:0000256" key="1">
    <source>
        <dbReference type="ARBA" id="ARBA00004571"/>
    </source>
</evidence>
<evidence type="ECO:0000256" key="7">
    <source>
        <dbReference type="PROSITE-ProRule" id="PRU01360"/>
    </source>
</evidence>
<dbReference type="EMBL" id="BRXS01000001">
    <property type="protein sequence ID" value="GLC23641.1"/>
    <property type="molecule type" value="Genomic_DNA"/>
</dbReference>
<proteinExistence type="inferred from homology"/>
<dbReference type="NCBIfam" id="TIGR04057">
    <property type="entry name" value="SusC_RagA_signa"/>
    <property type="match status" value="1"/>
</dbReference>
<evidence type="ECO:0000313" key="11">
    <source>
        <dbReference type="Proteomes" id="UP001161325"/>
    </source>
</evidence>
<dbReference type="Gene3D" id="2.60.40.1120">
    <property type="entry name" value="Carboxypeptidase-like, regulatory domain"/>
    <property type="match status" value="1"/>
</dbReference>
<dbReference type="AlphaFoldDB" id="A0AA37Q621"/>
<dbReference type="Pfam" id="PF13715">
    <property type="entry name" value="CarbopepD_reg_2"/>
    <property type="match status" value="1"/>
</dbReference>
<evidence type="ECO:0000256" key="5">
    <source>
        <dbReference type="ARBA" id="ARBA00023136"/>
    </source>
</evidence>
<evidence type="ECO:0000313" key="10">
    <source>
        <dbReference type="EMBL" id="GLC23641.1"/>
    </source>
</evidence>
<accession>A0AA37Q621</accession>
<gene>
    <name evidence="10" type="ORF">rosag_01540</name>
</gene>
<dbReference type="Gene3D" id="2.170.130.10">
    <property type="entry name" value="TonB-dependent receptor, plug domain"/>
    <property type="match status" value="1"/>
</dbReference>
<organism evidence="10 11">
    <name type="scientific">Roseisolibacter agri</name>
    <dbReference type="NCBI Taxonomy" id="2014610"/>
    <lineage>
        <taxon>Bacteria</taxon>
        <taxon>Pseudomonadati</taxon>
        <taxon>Gemmatimonadota</taxon>
        <taxon>Gemmatimonadia</taxon>
        <taxon>Gemmatimonadales</taxon>
        <taxon>Gemmatimonadaceae</taxon>
        <taxon>Roseisolibacter</taxon>
    </lineage>
</organism>
<keyword evidence="5 7" id="KW-0472">Membrane</keyword>
<evidence type="ECO:0000259" key="9">
    <source>
        <dbReference type="Pfam" id="PF07715"/>
    </source>
</evidence>
<dbReference type="InterPro" id="IPR037066">
    <property type="entry name" value="Plug_dom_sf"/>
</dbReference>
<comment type="caution">
    <text evidence="10">The sequence shown here is derived from an EMBL/GenBank/DDBJ whole genome shotgun (WGS) entry which is preliminary data.</text>
</comment>
<dbReference type="InterPro" id="IPR036942">
    <property type="entry name" value="Beta-barrel_TonB_sf"/>
</dbReference>
<keyword evidence="11" id="KW-1185">Reference proteome</keyword>
<evidence type="ECO:0000256" key="3">
    <source>
        <dbReference type="ARBA" id="ARBA00022452"/>
    </source>
</evidence>
<dbReference type="InterPro" id="IPR023996">
    <property type="entry name" value="TonB-dep_OMP_SusC/RagA"/>
</dbReference>
<keyword evidence="3 7" id="KW-1134">Transmembrane beta strand</keyword>
<name>A0AA37Q621_9BACT</name>
<feature type="signal peptide" evidence="8">
    <location>
        <begin position="1"/>
        <end position="27"/>
    </location>
</feature>
<reference evidence="10" key="1">
    <citation type="submission" date="2022-08" db="EMBL/GenBank/DDBJ databases">
        <title>Draft genome sequencing of Roseisolibacter agri AW1220.</title>
        <authorList>
            <person name="Tobiishi Y."/>
            <person name="Tonouchi A."/>
        </authorList>
    </citation>
    <scope>NUCLEOTIDE SEQUENCE</scope>
    <source>
        <strain evidence="10">AW1220</strain>
    </source>
</reference>
<dbReference type="InterPro" id="IPR008969">
    <property type="entry name" value="CarboxyPept-like_regulatory"/>
</dbReference>
<feature type="chain" id="PRO_5041326704" evidence="8">
    <location>
        <begin position="28"/>
        <end position="993"/>
    </location>
</feature>
<comment type="similarity">
    <text evidence="7">Belongs to the TonB-dependent receptor family.</text>
</comment>
<dbReference type="RefSeq" id="WP_284348081.1">
    <property type="nucleotide sequence ID" value="NZ_BRXS01000001.1"/>
</dbReference>
<dbReference type="InterPro" id="IPR012910">
    <property type="entry name" value="Plug_dom"/>
</dbReference>
<dbReference type="SUPFAM" id="SSF49464">
    <property type="entry name" value="Carboxypeptidase regulatory domain-like"/>
    <property type="match status" value="1"/>
</dbReference>
<dbReference type="GO" id="GO:0009279">
    <property type="term" value="C:cell outer membrane"/>
    <property type="evidence" value="ECO:0007669"/>
    <property type="project" value="UniProtKB-SubCell"/>
</dbReference>
<keyword evidence="8" id="KW-0732">Signal</keyword>
<evidence type="ECO:0000256" key="6">
    <source>
        <dbReference type="ARBA" id="ARBA00023237"/>
    </source>
</evidence>